<dbReference type="AlphaFoldDB" id="A0AAD5T4A0"/>
<comment type="cofactor">
    <cofactor evidence="1 5">
        <name>Zn(2+)</name>
        <dbReference type="ChEBI" id="CHEBI:29105"/>
    </cofactor>
</comment>
<sequence>MVAQLPAGETVSALGINVDKEKTHVIEITRREVGVKDVRVQIQYCGICHSDLHFLRQEWGSTKLPAVPGHEIVGIVTNIGSEVSKYKIGDTVGVGCFVDSCRTCDYCSQDSVPYCKEGATATYGSDINDTVGHTLGGYSEAIVVDESFVLSIPKNLDYAAVAPLLCAGITVWSPMKHYGVKAGSHVAILGLGGLGHMAVKLAVALGAKVTVLSRSSGRIEDAYRLGASNVVITSDKEAFAAAANTVDFIIDTVSADHDVNSLTNLLKPDGTIILLGASPSLTISPFSLIMKRIKLGGSLVGGIKETQELLDFCGKHNITSDIELVGVEKIEKAFERILKSDVKFRFVLDIAGTLNKNVIVE</sequence>
<keyword evidence="8" id="KW-1185">Reference proteome</keyword>
<dbReference type="InterPro" id="IPR002328">
    <property type="entry name" value="ADH_Zn_CS"/>
</dbReference>
<gene>
    <name evidence="7" type="ORF">HK100_010315</name>
</gene>
<reference evidence="7" key="1">
    <citation type="submission" date="2020-05" db="EMBL/GenBank/DDBJ databases">
        <title>Phylogenomic resolution of chytrid fungi.</title>
        <authorList>
            <person name="Stajich J.E."/>
            <person name="Amses K."/>
            <person name="Simmons R."/>
            <person name="Seto K."/>
            <person name="Myers J."/>
            <person name="Bonds A."/>
            <person name="Quandt C.A."/>
            <person name="Barry K."/>
            <person name="Liu P."/>
            <person name="Grigoriev I."/>
            <person name="Longcore J.E."/>
            <person name="James T.Y."/>
        </authorList>
    </citation>
    <scope>NUCLEOTIDE SEQUENCE</scope>
    <source>
        <strain evidence="7">JEL0513</strain>
    </source>
</reference>
<protein>
    <recommendedName>
        <fullName evidence="6">Enoyl reductase (ER) domain-containing protein</fullName>
    </recommendedName>
</protein>
<dbReference type="SUPFAM" id="SSF50129">
    <property type="entry name" value="GroES-like"/>
    <property type="match status" value="1"/>
</dbReference>
<comment type="similarity">
    <text evidence="5">Belongs to the zinc-containing alcohol dehydrogenase family.</text>
</comment>
<evidence type="ECO:0000313" key="8">
    <source>
        <dbReference type="Proteomes" id="UP001211907"/>
    </source>
</evidence>
<dbReference type="Pfam" id="PF00107">
    <property type="entry name" value="ADH_zinc_N"/>
    <property type="match status" value="1"/>
</dbReference>
<dbReference type="InterPro" id="IPR013154">
    <property type="entry name" value="ADH-like_N"/>
</dbReference>
<dbReference type="InterPro" id="IPR011032">
    <property type="entry name" value="GroES-like_sf"/>
</dbReference>
<name>A0AAD5T4A0_9FUNG</name>
<accession>A0AAD5T4A0</accession>
<feature type="domain" description="Enoyl reductase (ER)" evidence="6">
    <location>
        <begin position="22"/>
        <end position="348"/>
    </location>
</feature>
<dbReference type="Proteomes" id="UP001211907">
    <property type="component" value="Unassembled WGS sequence"/>
</dbReference>
<keyword evidence="3 5" id="KW-0862">Zinc</keyword>
<dbReference type="FunFam" id="3.40.50.720:FF:000022">
    <property type="entry name" value="Cinnamyl alcohol dehydrogenase"/>
    <property type="match status" value="1"/>
</dbReference>
<organism evidence="7 8">
    <name type="scientific">Physocladia obscura</name>
    <dbReference type="NCBI Taxonomy" id="109957"/>
    <lineage>
        <taxon>Eukaryota</taxon>
        <taxon>Fungi</taxon>
        <taxon>Fungi incertae sedis</taxon>
        <taxon>Chytridiomycota</taxon>
        <taxon>Chytridiomycota incertae sedis</taxon>
        <taxon>Chytridiomycetes</taxon>
        <taxon>Chytridiales</taxon>
        <taxon>Chytriomycetaceae</taxon>
        <taxon>Physocladia</taxon>
    </lineage>
</organism>
<evidence type="ECO:0000313" key="7">
    <source>
        <dbReference type="EMBL" id="KAJ3126330.1"/>
    </source>
</evidence>
<dbReference type="GO" id="GO:0008270">
    <property type="term" value="F:zinc ion binding"/>
    <property type="evidence" value="ECO:0007669"/>
    <property type="project" value="InterPro"/>
</dbReference>
<dbReference type="CDD" id="cd05283">
    <property type="entry name" value="CAD1"/>
    <property type="match status" value="1"/>
</dbReference>
<evidence type="ECO:0000256" key="5">
    <source>
        <dbReference type="RuleBase" id="RU361277"/>
    </source>
</evidence>
<dbReference type="Gene3D" id="3.90.180.10">
    <property type="entry name" value="Medium-chain alcohol dehydrogenases, catalytic domain"/>
    <property type="match status" value="1"/>
</dbReference>
<dbReference type="InterPro" id="IPR013149">
    <property type="entry name" value="ADH-like_C"/>
</dbReference>
<keyword evidence="4" id="KW-0560">Oxidoreductase</keyword>
<dbReference type="SUPFAM" id="SSF51735">
    <property type="entry name" value="NAD(P)-binding Rossmann-fold domains"/>
    <property type="match status" value="1"/>
</dbReference>
<comment type="caution">
    <text evidence="7">The sequence shown here is derived from an EMBL/GenBank/DDBJ whole genome shotgun (WGS) entry which is preliminary data.</text>
</comment>
<dbReference type="InterPro" id="IPR047109">
    <property type="entry name" value="CAD-like"/>
</dbReference>
<dbReference type="PANTHER" id="PTHR42683">
    <property type="entry name" value="ALDEHYDE REDUCTASE"/>
    <property type="match status" value="1"/>
</dbReference>
<dbReference type="PROSITE" id="PS00059">
    <property type="entry name" value="ADH_ZINC"/>
    <property type="match status" value="1"/>
</dbReference>
<dbReference type="EMBL" id="JADGJH010000565">
    <property type="protein sequence ID" value="KAJ3126330.1"/>
    <property type="molecule type" value="Genomic_DNA"/>
</dbReference>
<keyword evidence="2 5" id="KW-0479">Metal-binding</keyword>
<evidence type="ECO:0000256" key="3">
    <source>
        <dbReference type="ARBA" id="ARBA00022833"/>
    </source>
</evidence>
<dbReference type="Pfam" id="PF08240">
    <property type="entry name" value="ADH_N"/>
    <property type="match status" value="1"/>
</dbReference>
<evidence type="ECO:0000256" key="4">
    <source>
        <dbReference type="ARBA" id="ARBA00023002"/>
    </source>
</evidence>
<evidence type="ECO:0000256" key="2">
    <source>
        <dbReference type="ARBA" id="ARBA00022723"/>
    </source>
</evidence>
<dbReference type="GO" id="GO:0016616">
    <property type="term" value="F:oxidoreductase activity, acting on the CH-OH group of donors, NAD or NADP as acceptor"/>
    <property type="evidence" value="ECO:0007669"/>
    <property type="project" value="InterPro"/>
</dbReference>
<dbReference type="InterPro" id="IPR036291">
    <property type="entry name" value="NAD(P)-bd_dom_sf"/>
</dbReference>
<dbReference type="SMART" id="SM00829">
    <property type="entry name" value="PKS_ER"/>
    <property type="match status" value="1"/>
</dbReference>
<evidence type="ECO:0000259" key="6">
    <source>
        <dbReference type="SMART" id="SM00829"/>
    </source>
</evidence>
<dbReference type="Gene3D" id="3.40.50.720">
    <property type="entry name" value="NAD(P)-binding Rossmann-like Domain"/>
    <property type="match status" value="1"/>
</dbReference>
<proteinExistence type="inferred from homology"/>
<dbReference type="InterPro" id="IPR020843">
    <property type="entry name" value="ER"/>
</dbReference>
<evidence type="ECO:0000256" key="1">
    <source>
        <dbReference type="ARBA" id="ARBA00001947"/>
    </source>
</evidence>